<dbReference type="EMBL" id="LR862139">
    <property type="protein sequence ID" value="CAD1819186.1"/>
    <property type="molecule type" value="Genomic_DNA"/>
</dbReference>
<dbReference type="SMART" id="SM00343">
    <property type="entry name" value="ZnF_C2HC"/>
    <property type="match status" value="2"/>
</dbReference>
<proteinExistence type="predicted"/>
<dbReference type="GO" id="GO:0003676">
    <property type="term" value="F:nucleic acid binding"/>
    <property type="evidence" value="ECO:0007669"/>
    <property type="project" value="InterPro"/>
</dbReference>
<dbReference type="AlphaFoldDB" id="A0A6V7NLP6"/>
<feature type="domain" description="CCHC-type" evidence="2">
    <location>
        <begin position="173"/>
        <end position="189"/>
    </location>
</feature>
<sequence>MLRRGEDRKKKKAVKRVVWADEVGRKLLVSKDGINGEVKTLPEVRCPKVRDEVRDAREGITADQLRGNGVGKEDPPGDPWTRCERRKVGGRFNSVFTEARSYKEALLRGSGPQAPTSLHLLRGSRTQASNPPSRTQHFSTFGRTRSNTSRMSGKCFRCLAPDHWVVDCRDPIKCIRCLRSGHRASTCKEKAGVARDKMHRMLQRRERTPRVYVPYTEEFLRRREQRRNAVLADVIQPANLGPDPTSTIANALARRFGGYSQDFPVARFRERDFAIFLPEWVSAEVIARREILTLEGFWLRCFAWGPYRDARPHRMAYRAWIRLVNLPFECWTVPRVAALVCGFGRFVKADEVTKAMSDLRAFRCQIILDTLTDIPQNLAIILGEERFPVMVHLESWERAVDEAHGDPPGPPRGGMAMITNRERGIGQPTRSITTKRWTRKKQARMKARSTRSDQSLRQAVDQQEDLENRRRSALD</sequence>
<protein>
    <recommendedName>
        <fullName evidence="2">CCHC-type domain-containing protein</fullName>
    </recommendedName>
</protein>
<dbReference type="Gene3D" id="4.10.60.10">
    <property type="entry name" value="Zinc finger, CCHC-type"/>
    <property type="match status" value="1"/>
</dbReference>
<feature type="region of interest" description="Disordered" evidence="1">
    <location>
        <begin position="421"/>
        <end position="475"/>
    </location>
</feature>
<evidence type="ECO:0000256" key="1">
    <source>
        <dbReference type="SAM" id="MobiDB-lite"/>
    </source>
</evidence>
<organism evidence="3">
    <name type="scientific">Ananas comosus var. bracteatus</name>
    <name type="common">red pineapple</name>
    <dbReference type="NCBI Taxonomy" id="296719"/>
    <lineage>
        <taxon>Eukaryota</taxon>
        <taxon>Viridiplantae</taxon>
        <taxon>Streptophyta</taxon>
        <taxon>Embryophyta</taxon>
        <taxon>Tracheophyta</taxon>
        <taxon>Spermatophyta</taxon>
        <taxon>Magnoliopsida</taxon>
        <taxon>Liliopsida</taxon>
        <taxon>Poales</taxon>
        <taxon>Bromeliaceae</taxon>
        <taxon>Bromelioideae</taxon>
        <taxon>Ananas</taxon>
    </lineage>
</organism>
<reference evidence="3" key="1">
    <citation type="submission" date="2020-07" db="EMBL/GenBank/DDBJ databases">
        <authorList>
            <person name="Lin J."/>
        </authorList>
    </citation>
    <scope>NUCLEOTIDE SEQUENCE</scope>
</reference>
<gene>
    <name evidence="3" type="ORF">CB5_LOCUS2397</name>
</gene>
<feature type="compositionally biased region" description="Basic and acidic residues" evidence="1">
    <location>
        <begin position="466"/>
        <end position="475"/>
    </location>
</feature>
<accession>A0A6V7NLP6</accession>
<feature type="domain" description="CCHC-type" evidence="2">
    <location>
        <begin position="154"/>
        <end position="170"/>
    </location>
</feature>
<name>A0A6V7NLP6_ANACO</name>
<evidence type="ECO:0000313" key="3">
    <source>
        <dbReference type="EMBL" id="CAD1819186.1"/>
    </source>
</evidence>
<dbReference type="GO" id="GO:0008270">
    <property type="term" value="F:zinc ion binding"/>
    <property type="evidence" value="ECO:0007669"/>
    <property type="project" value="InterPro"/>
</dbReference>
<feature type="compositionally biased region" description="Polar residues" evidence="1">
    <location>
        <begin position="452"/>
        <end position="461"/>
    </location>
</feature>
<dbReference type="InterPro" id="IPR036875">
    <property type="entry name" value="Znf_CCHC_sf"/>
</dbReference>
<dbReference type="InterPro" id="IPR001878">
    <property type="entry name" value="Znf_CCHC"/>
</dbReference>
<dbReference type="SUPFAM" id="SSF57756">
    <property type="entry name" value="Retrovirus zinc finger-like domains"/>
    <property type="match status" value="1"/>
</dbReference>
<feature type="compositionally biased region" description="Basic residues" evidence="1">
    <location>
        <begin position="436"/>
        <end position="449"/>
    </location>
</feature>
<feature type="region of interest" description="Disordered" evidence="1">
    <location>
        <begin position="124"/>
        <end position="145"/>
    </location>
</feature>
<evidence type="ECO:0000259" key="2">
    <source>
        <dbReference type="SMART" id="SM00343"/>
    </source>
</evidence>